<keyword evidence="1" id="KW-1133">Transmembrane helix</keyword>
<proteinExistence type="predicted"/>
<name>D2V1S8_NAEGR</name>
<dbReference type="InParanoid" id="D2V1S8"/>
<dbReference type="Proteomes" id="UP000006671">
    <property type="component" value="Unassembled WGS sequence"/>
</dbReference>
<reference evidence="2 3" key="1">
    <citation type="journal article" date="2010" name="Cell">
        <title>The genome of Naegleria gruberi illuminates early eukaryotic versatility.</title>
        <authorList>
            <person name="Fritz-Laylin L.K."/>
            <person name="Prochnik S.E."/>
            <person name="Ginger M.L."/>
            <person name="Dacks J.B."/>
            <person name="Carpenter M.L."/>
            <person name="Field M.C."/>
            <person name="Kuo A."/>
            <person name="Paredez A."/>
            <person name="Chapman J."/>
            <person name="Pham J."/>
            <person name="Shu S."/>
            <person name="Neupane R."/>
            <person name="Cipriano M."/>
            <person name="Mancuso J."/>
            <person name="Tu H."/>
            <person name="Salamov A."/>
            <person name="Lindquist E."/>
            <person name="Shapiro H."/>
            <person name="Lucas S."/>
            <person name="Grigoriev I.V."/>
            <person name="Cande W.Z."/>
            <person name="Fulton C."/>
            <person name="Rokhsar D.S."/>
            <person name="Dawson S.C."/>
        </authorList>
    </citation>
    <scope>NUCLEOTIDE SEQUENCE [LARGE SCALE GENOMIC DNA]</scope>
    <source>
        <strain evidence="2 3">NEG-M</strain>
    </source>
</reference>
<keyword evidence="1" id="KW-0812">Transmembrane</keyword>
<dbReference type="OrthoDB" id="10259479at2759"/>
<keyword evidence="3" id="KW-1185">Reference proteome</keyword>
<evidence type="ECO:0000313" key="2">
    <source>
        <dbReference type="EMBL" id="EFC49363.1"/>
    </source>
</evidence>
<dbReference type="RefSeq" id="XP_002682107.1">
    <property type="nucleotide sequence ID" value="XM_002682061.1"/>
</dbReference>
<dbReference type="AlphaFoldDB" id="D2V1S8"/>
<protein>
    <submittedName>
        <fullName evidence="2">Predicted protein</fullName>
    </submittedName>
</protein>
<organism evidence="3">
    <name type="scientific">Naegleria gruberi</name>
    <name type="common">Amoeba</name>
    <dbReference type="NCBI Taxonomy" id="5762"/>
    <lineage>
        <taxon>Eukaryota</taxon>
        <taxon>Discoba</taxon>
        <taxon>Heterolobosea</taxon>
        <taxon>Tetramitia</taxon>
        <taxon>Eutetramitia</taxon>
        <taxon>Vahlkampfiidae</taxon>
        <taxon>Naegleria</taxon>
    </lineage>
</organism>
<evidence type="ECO:0000256" key="1">
    <source>
        <dbReference type="SAM" id="Phobius"/>
    </source>
</evidence>
<dbReference type="KEGG" id="ngr:NAEGRDRAFT_62681"/>
<dbReference type="EMBL" id="GG738848">
    <property type="protein sequence ID" value="EFC49363.1"/>
    <property type="molecule type" value="Genomic_DNA"/>
</dbReference>
<keyword evidence="1" id="KW-0472">Membrane</keyword>
<sequence>MKKSCNNNLLIMLEGGNNLIKHKISESSSLFKITNNIQKRGLGLVLVGSLAVSSLPLWKAWKQVSETRQILKKADESNHWPFAQGVIQSVELEEGKILFGLTNACRLNIKYEYKLGTSQYYQKHPTGSGYRKIDLTPKKLFLDEKDSNVFIPLMPTSIDPEEPLVITSGKPRIFNNDRVFWTVPYWFVGSGEEMKNNLLGLVEEFKKDEVILVRINPIDPKDSVLIAGKQTFDQSWRFTFVYLSIMALLSLITFATTYYSLISTIGEFEINTRSKETPPKEEKSSNWLSTMVWYVNEYYRFFSSVVLNRHKTEALPPPNQNQKPKFIDVNELKEEKN</sequence>
<dbReference type="OMA" id="EFEINTR"/>
<evidence type="ECO:0000313" key="3">
    <source>
        <dbReference type="Proteomes" id="UP000006671"/>
    </source>
</evidence>
<dbReference type="GeneID" id="8855216"/>
<dbReference type="VEuPathDB" id="AmoebaDB:NAEGRDRAFT_62681"/>
<accession>D2V1S8</accession>
<feature type="transmembrane region" description="Helical" evidence="1">
    <location>
        <begin position="239"/>
        <end position="261"/>
    </location>
</feature>
<gene>
    <name evidence="2" type="ORF">NAEGRDRAFT_62681</name>
</gene>